<dbReference type="InterPro" id="IPR012347">
    <property type="entry name" value="Ferritin-like"/>
</dbReference>
<dbReference type="InterPro" id="IPR021617">
    <property type="entry name" value="DUF3231"/>
</dbReference>
<gene>
    <name evidence="1" type="ORF">MUO15_09510</name>
</gene>
<proteinExistence type="predicted"/>
<dbReference type="RefSeq" id="WP_245035360.1">
    <property type="nucleotide sequence ID" value="NZ_CP095075.1"/>
</dbReference>
<dbReference type="Gene3D" id="1.20.1260.10">
    <property type="match status" value="2"/>
</dbReference>
<dbReference type="EMBL" id="CP095075">
    <property type="protein sequence ID" value="UOR13652.1"/>
    <property type="molecule type" value="Genomic_DNA"/>
</dbReference>
<name>A0ABY4HG69_9BACI</name>
<reference evidence="1" key="1">
    <citation type="submission" date="2022-04" db="EMBL/GenBank/DDBJ databases">
        <title>Halobacillus sp. isolated from saltern.</title>
        <authorList>
            <person name="Won M."/>
            <person name="Lee C.-M."/>
            <person name="Woen H.-Y."/>
            <person name="Kwon S.-W."/>
        </authorList>
    </citation>
    <scope>NUCLEOTIDE SEQUENCE</scope>
    <source>
        <strain evidence="1">SSHM10-5</strain>
    </source>
</reference>
<evidence type="ECO:0000313" key="2">
    <source>
        <dbReference type="Proteomes" id="UP000830326"/>
    </source>
</evidence>
<keyword evidence="2" id="KW-1185">Reference proteome</keyword>
<protein>
    <submittedName>
        <fullName evidence="1">DUF3231 family protein</fullName>
    </submittedName>
</protein>
<organism evidence="1 2">
    <name type="scientific">Halobacillus amylolyticus</name>
    <dbReference type="NCBI Taxonomy" id="2932259"/>
    <lineage>
        <taxon>Bacteria</taxon>
        <taxon>Bacillati</taxon>
        <taxon>Bacillota</taxon>
        <taxon>Bacilli</taxon>
        <taxon>Bacillales</taxon>
        <taxon>Bacillaceae</taxon>
        <taxon>Halobacillus</taxon>
    </lineage>
</organism>
<sequence>METEHNIRLTSAEMSYLWTTYQADTMSICMVNHFLQHIDDMEIKRVATHALDISQQHVEIIRQIFTDEAIQIPQAFGDQDVNLKAKRLFSDDFYLQYIKHMSKGGLATFSRALPNIYRQDILSFFSKCMTSTMELNNEVTQLLLEKGIAVRPPYIPSPKGVDFVQKQSFMLEGLGNGRALTGIEISDLYSNIQTNQLGVALATGFSQVVESNKVRKYILRGKDIALKHIKVFSDYLSYNSLPVPTSLAQGITESKESPFSDKLIMYHFSLMMYSGIGNYGVAISESQKSDLAIDYSRLLTETLKYAEDGVNIMIANKWLEKPPTASNRKDLAKD</sequence>
<dbReference type="Pfam" id="PF11553">
    <property type="entry name" value="DUF3231"/>
    <property type="match status" value="2"/>
</dbReference>
<accession>A0ABY4HG69</accession>
<dbReference type="Proteomes" id="UP000830326">
    <property type="component" value="Chromosome"/>
</dbReference>
<evidence type="ECO:0000313" key="1">
    <source>
        <dbReference type="EMBL" id="UOR13652.1"/>
    </source>
</evidence>